<dbReference type="GO" id="GO:0005737">
    <property type="term" value="C:cytoplasm"/>
    <property type="evidence" value="ECO:0007669"/>
    <property type="project" value="UniProtKB-SubCell"/>
</dbReference>
<comment type="function">
    <text evidence="7 8">Required for the first step of histidine biosynthesis. May allow the feedback regulation of ATP phosphoribosyltransferase activity by histidine.</text>
</comment>
<keyword evidence="6 8" id="KW-0963">Cytoplasm</keyword>
<dbReference type="Gene3D" id="3.30.930.10">
    <property type="entry name" value="Bira Bifunctional Protein, Domain 2"/>
    <property type="match status" value="1"/>
</dbReference>
<dbReference type="AlphaFoldDB" id="A0A6F8PP08"/>
<protein>
    <recommendedName>
        <fullName evidence="5 8">ATP phosphoribosyltransferase regulatory subunit</fullName>
    </recommendedName>
</protein>
<evidence type="ECO:0000256" key="8">
    <source>
        <dbReference type="HAMAP-Rule" id="MF_00125"/>
    </source>
</evidence>
<evidence type="ECO:0000259" key="10">
    <source>
        <dbReference type="Pfam" id="PF13393"/>
    </source>
</evidence>
<dbReference type="PIRSF" id="PIRSF001549">
    <property type="entry name" value="His-tRNA_synth"/>
    <property type="match status" value="1"/>
</dbReference>
<comment type="subunit">
    <text evidence="4 8">Heteromultimer composed of HisG and HisZ subunits.</text>
</comment>
<organism evidence="11 12">
    <name type="scientific">Thiosulfativibrio zosterae</name>
    <dbReference type="NCBI Taxonomy" id="2675053"/>
    <lineage>
        <taxon>Bacteria</taxon>
        <taxon>Pseudomonadati</taxon>
        <taxon>Pseudomonadota</taxon>
        <taxon>Gammaproteobacteria</taxon>
        <taxon>Thiotrichales</taxon>
        <taxon>Piscirickettsiaceae</taxon>
        <taxon>Thiosulfativibrio</taxon>
    </lineage>
</organism>
<sequence>MNQKSWFTPEGIEDLLPQQAKPLEFYRRQLLDSFDASGYDLVLPPVAEFTDSLLTGTGSQMATETCRFTDQESGKMMGVRADMTPQVARIVSNRFKDRKGIIRLCYVGEVLKTLNNKAKGSRSPIQIGAELFGDSGVESDIEVIHLMLDSMQSLGLKNLNLSLGHVGIVETLMNNAKLSTSQREALVDILQRKAIPEFTDFIASLGIDGVSTKQFLGLMTLVGDAPDVLEKAQFVLNQKDFGFEPHLNRLNQIVTSVSMHYPQVKVHLDLSDLRGYRYHTGIIFACYSVGQKLYPIAKGGRYDGIGETFGLSHPATGFSMDLRSALDMLDKEPVPVKTKVFIPTSNDLSLVDAVKKLKAEGYRVIRQLPNSDLPEGSLKLEKQNSAWVLVNA</sequence>
<evidence type="ECO:0000256" key="4">
    <source>
        <dbReference type="ARBA" id="ARBA00011496"/>
    </source>
</evidence>
<evidence type="ECO:0000313" key="11">
    <source>
        <dbReference type="EMBL" id="BBP43835.1"/>
    </source>
</evidence>
<evidence type="ECO:0000256" key="7">
    <source>
        <dbReference type="ARBA" id="ARBA00025246"/>
    </source>
</evidence>
<dbReference type="InterPro" id="IPR045864">
    <property type="entry name" value="aa-tRNA-synth_II/BPL/LPL"/>
</dbReference>
<evidence type="ECO:0000256" key="9">
    <source>
        <dbReference type="PIRSR" id="PIRSR001549-1"/>
    </source>
</evidence>
<dbReference type="RefSeq" id="WP_173291605.1">
    <property type="nucleotide sequence ID" value="NZ_AP021888.1"/>
</dbReference>
<evidence type="ECO:0000256" key="5">
    <source>
        <dbReference type="ARBA" id="ARBA00020397"/>
    </source>
</evidence>
<evidence type="ECO:0000256" key="2">
    <source>
        <dbReference type="ARBA" id="ARBA00004667"/>
    </source>
</evidence>
<dbReference type="SUPFAM" id="SSF55681">
    <property type="entry name" value="Class II aaRS and biotin synthetases"/>
    <property type="match status" value="1"/>
</dbReference>
<dbReference type="InterPro" id="IPR004517">
    <property type="entry name" value="HisZ"/>
</dbReference>
<dbReference type="GO" id="GO:0016757">
    <property type="term" value="F:glycosyltransferase activity"/>
    <property type="evidence" value="ECO:0007669"/>
    <property type="project" value="UniProtKB-KW"/>
</dbReference>
<feature type="binding site" evidence="9">
    <location>
        <position position="274"/>
    </location>
    <ligand>
        <name>L-histidine</name>
        <dbReference type="ChEBI" id="CHEBI:57595"/>
    </ligand>
</feature>
<keyword evidence="12" id="KW-1185">Reference proteome</keyword>
<dbReference type="PANTHER" id="PTHR43707">
    <property type="entry name" value="HISTIDYL-TRNA SYNTHETASE"/>
    <property type="match status" value="1"/>
</dbReference>
<comment type="miscellaneous">
    <text evidence="8">This function is generally fulfilled by the C-terminal part of HisG, which is missing in some bacteria such as this one.</text>
</comment>
<keyword evidence="8" id="KW-0368">Histidine biosynthesis</keyword>
<name>A0A6F8PP08_9GAMM</name>
<dbReference type="GO" id="GO:0006427">
    <property type="term" value="P:histidyl-tRNA aminoacylation"/>
    <property type="evidence" value="ECO:0007669"/>
    <property type="project" value="TreeGrafter"/>
</dbReference>
<evidence type="ECO:0000256" key="3">
    <source>
        <dbReference type="ARBA" id="ARBA00005539"/>
    </source>
</evidence>
<dbReference type="NCBIfam" id="NF009086">
    <property type="entry name" value="PRK12421.1"/>
    <property type="match status" value="1"/>
</dbReference>
<dbReference type="Pfam" id="PF13393">
    <property type="entry name" value="tRNA-synt_His"/>
    <property type="match status" value="1"/>
</dbReference>
<comment type="similarity">
    <text evidence="3 8">Belongs to the class-II aminoacyl-tRNA synthetase family. HisZ subfamily.</text>
</comment>
<dbReference type="KEGG" id="tzo:THMIRHAT_15810"/>
<dbReference type="CDD" id="cd00773">
    <property type="entry name" value="HisRS-like_core"/>
    <property type="match status" value="1"/>
</dbReference>
<dbReference type="InterPro" id="IPR041715">
    <property type="entry name" value="HisRS-like_core"/>
</dbReference>
<keyword evidence="11" id="KW-0808">Transferase</keyword>
<evidence type="ECO:0000256" key="1">
    <source>
        <dbReference type="ARBA" id="ARBA00004496"/>
    </source>
</evidence>
<dbReference type="HAMAP" id="MF_00125">
    <property type="entry name" value="HisZ"/>
    <property type="match status" value="1"/>
</dbReference>
<gene>
    <name evidence="8 11" type="primary">hisZ</name>
    <name evidence="11" type="ORF">THMIRHAT_15810</name>
</gene>
<feature type="binding site" evidence="9">
    <location>
        <begin position="82"/>
        <end position="84"/>
    </location>
    <ligand>
        <name>L-histidine</name>
        <dbReference type="ChEBI" id="CHEBI:57595"/>
    </ligand>
</feature>
<keyword evidence="8" id="KW-0028">Amino-acid biosynthesis</keyword>
<comment type="pathway">
    <text evidence="2 8">Amino-acid biosynthesis; L-histidine biosynthesis; L-histidine from 5-phospho-alpha-D-ribose 1-diphosphate: step 1/9.</text>
</comment>
<dbReference type="GO" id="GO:0000105">
    <property type="term" value="P:L-histidine biosynthetic process"/>
    <property type="evidence" value="ECO:0007669"/>
    <property type="project" value="UniProtKB-UniRule"/>
</dbReference>
<dbReference type="Proteomes" id="UP000501466">
    <property type="component" value="Chromosome"/>
</dbReference>
<dbReference type="PANTHER" id="PTHR43707:SF1">
    <property type="entry name" value="HISTIDINE--TRNA LIGASE, MITOCHONDRIAL-RELATED"/>
    <property type="match status" value="1"/>
</dbReference>
<feature type="binding site" evidence="9">
    <location>
        <position position="130"/>
    </location>
    <ligand>
        <name>L-histidine</name>
        <dbReference type="ChEBI" id="CHEBI:57595"/>
    </ligand>
</feature>
<dbReference type="UniPathway" id="UPA00031">
    <property type="reaction ID" value="UER00006"/>
</dbReference>
<proteinExistence type="inferred from homology"/>
<accession>A0A6F8PP08</accession>
<dbReference type="GO" id="GO:0004821">
    <property type="term" value="F:histidine-tRNA ligase activity"/>
    <property type="evidence" value="ECO:0007669"/>
    <property type="project" value="TreeGrafter"/>
</dbReference>
<dbReference type="NCBIfam" id="TIGR00443">
    <property type="entry name" value="hisZ_biosyn_reg"/>
    <property type="match status" value="1"/>
</dbReference>
<reference evidence="12" key="1">
    <citation type="submission" date="2019-11" db="EMBL/GenBank/DDBJ databases">
        <title>Isolation and characterization of two novel species in the genus Thiomicrorhabdus.</title>
        <authorList>
            <person name="Mochizuki J."/>
            <person name="Kojima H."/>
            <person name="Fukui M."/>
        </authorList>
    </citation>
    <scope>NUCLEOTIDE SEQUENCE [LARGE SCALE GENOMIC DNA]</scope>
    <source>
        <strain evidence="12">AkT22</strain>
    </source>
</reference>
<keyword evidence="11" id="KW-0328">Glycosyltransferase</keyword>
<dbReference type="EMBL" id="AP021888">
    <property type="protein sequence ID" value="BBP43835.1"/>
    <property type="molecule type" value="Genomic_DNA"/>
</dbReference>
<feature type="domain" description="Class II Histidinyl-tRNA synthetase (HisRS)-like catalytic core" evidence="10">
    <location>
        <begin position="11"/>
        <end position="323"/>
    </location>
</feature>
<dbReference type="InterPro" id="IPR004516">
    <property type="entry name" value="HisRS/HisZ"/>
</dbReference>
<comment type="subcellular location">
    <subcellularLocation>
        <location evidence="1 8">Cytoplasm</location>
    </subcellularLocation>
</comment>
<feature type="binding site" evidence="9">
    <location>
        <position position="126"/>
    </location>
    <ligand>
        <name>L-histidine</name>
        <dbReference type="ChEBI" id="CHEBI:57595"/>
    </ligand>
</feature>
<evidence type="ECO:0000256" key="6">
    <source>
        <dbReference type="ARBA" id="ARBA00022490"/>
    </source>
</evidence>
<dbReference type="NCBIfam" id="NF008935">
    <property type="entry name" value="PRK12292.1-1"/>
    <property type="match status" value="1"/>
</dbReference>
<evidence type="ECO:0000313" key="12">
    <source>
        <dbReference type="Proteomes" id="UP000501466"/>
    </source>
</evidence>